<dbReference type="EMBL" id="MH271321">
    <property type="protein sequence ID" value="AWY06729.1"/>
    <property type="molecule type" value="Genomic_DNA"/>
</dbReference>
<dbReference type="Proteomes" id="UP000251375">
    <property type="component" value="Segment"/>
</dbReference>
<evidence type="ECO:0000313" key="1">
    <source>
        <dbReference type="EMBL" id="AWY06729.1"/>
    </source>
</evidence>
<protein>
    <recommendedName>
        <fullName evidence="3">DUF1360 domain-containing protein</fullName>
    </recommendedName>
</protein>
<dbReference type="GeneID" id="54993780"/>
<sequence length="155" mass="17447">MDNPVQNLARLGMIVLATARATRFITSDFLGEWTLVAPAKRWSAPYENEAILRSQSEWQERDDENTSYDLYDGTLTTDWLRGWHAWYEVAGPLSKQARLTKGLDCPFCVGFWIGGVILLGEATIGRSPLRPLWRFGIGMLGLNYLVGHISSRIDG</sequence>
<organism evidence="1 2">
    <name type="scientific">Microbacterium phage Quhwah</name>
    <dbReference type="NCBI Taxonomy" id="2992929"/>
    <lineage>
        <taxon>Viruses</taxon>
        <taxon>Duplodnaviria</taxon>
        <taxon>Heunggongvirae</taxon>
        <taxon>Uroviricota</taxon>
        <taxon>Caudoviricetes</taxon>
        <taxon>Hodgkinviridae</taxon>
        <taxon>Quhwahvirus</taxon>
        <taxon>Quhwahvirus quhwah</taxon>
        <taxon>Quhwahvirus ouhwah</taxon>
    </lineage>
</organism>
<reference evidence="1 2" key="1">
    <citation type="submission" date="2018-04" db="EMBL/GenBank/DDBJ databases">
        <authorList>
            <person name="Harrington T."/>
            <person name="Washburn E."/>
            <person name="Bricker J."/>
            <person name="McKinney A."/>
            <person name="Betsko A.J."/>
            <person name="Garlena R.A."/>
            <person name="Russell D.A."/>
            <person name="Pope W.A."/>
            <person name="Jacobs-Sera D."/>
            <person name="Hatfull G.F."/>
        </authorList>
    </citation>
    <scope>NUCLEOTIDE SEQUENCE [LARGE SCALE GENOMIC DNA]</scope>
</reference>
<evidence type="ECO:0000313" key="2">
    <source>
        <dbReference type="Proteomes" id="UP000251375"/>
    </source>
</evidence>
<accession>A0A2Z4QA56</accession>
<name>A0A2Z4QA56_9CAUD</name>
<keyword evidence="2" id="KW-1185">Reference proteome</keyword>
<proteinExistence type="predicted"/>
<dbReference type="RefSeq" id="YP_009803218.1">
    <property type="nucleotide sequence ID" value="NC_047993.1"/>
</dbReference>
<evidence type="ECO:0008006" key="3">
    <source>
        <dbReference type="Google" id="ProtNLM"/>
    </source>
</evidence>
<gene>
    <name evidence="1" type="primary">20</name>
    <name evidence="1" type="ORF">SEA_QUHWAH_20</name>
</gene>